<protein>
    <recommendedName>
        <fullName evidence="5">DUF2828 family protein</fullName>
    </recommendedName>
</protein>
<organism evidence="3 4">
    <name type="scientific">Aeromonas phage Aeh1</name>
    <dbReference type="NCBI Taxonomy" id="2880362"/>
    <lineage>
        <taxon>Viruses</taxon>
        <taxon>Duplodnaviria</taxon>
        <taxon>Heunggongvirae</taxon>
        <taxon>Uroviricota</taxon>
        <taxon>Caudoviricetes</taxon>
        <taxon>Pantevenvirales</taxon>
        <taxon>Straboviridae</taxon>
        <taxon>Cinqassovirus</taxon>
        <taxon>Cinqassovirus aeh1</taxon>
    </lineage>
</organism>
<dbReference type="InterPro" id="IPR056690">
    <property type="entry name" value="DUF7788"/>
</dbReference>
<dbReference type="InterPro" id="IPR011205">
    <property type="entry name" value="UCP015417_vWA"/>
</dbReference>
<dbReference type="PIRSF" id="PIRSF015417">
    <property type="entry name" value="T31B5_30_vWA"/>
    <property type="match status" value="1"/>
</dbReference>
<evidence type="ECO:0000313" key="3">
    <source>
        <dbReference type="EMBL" id="AAQ17819.1"/>
    </source>
</evidence>
<feature type="domain" description="DUF7788" evidence="2">
    <location>
        <begin position="312"/>
        <end position="507"/>
    </location>
</feature>
<dbReference type="SUPFAM" id="SSF53300">
    <property type="entry name" value="vWA-like"/>
    <property type="match status" value="1"/>
</dbReference>
<dbReference type="PANTHER" id="PTHR31373:SF27">
    <property type="entry name" value="TROVE DOMAIN-CONTAINING PROTEIN"/>
    <property type="match status" value="1"/>
</dbReference>
<dbReference type="Gene3D" id="3.40.50.410">
    <property type="entry name" value="von Willebrand factor, type A domain"/>
    <property type="match status" value="1"/>
</dbReference>
<evidence type="ECO:0000259" key="2">
    <source>
        <dbReference type="Pfam" id="PF25043"/>
    </source>
</evidence>
<accession>Q76YS7</accession>
<reference evidence="3 4" key="1">
    <citation type="journal article" date="2001" name="J. Bacteriol.">
        <title>Phylogeny of the major head and tail genes of the wide-ranging T4-type bacteriophages.</title>
        <authorList>
            <person name="Tetart F."/>
            <person name="Desplats C."/>
            <person name="Kutateladze M."/>
            <person name="Monod C."/>
            <person name="Ackermann H.W."/>
            <person name="Krisch H.M."/>
        </authorList>
    </citation>
    <scope>NUCLEOTIDE SEQUENCE</scope>
</reference>
<name>Q76YS7_9CAUD</name>
<sequence>MITAMLSVAVNKFALGLNNVISRSAASAGKTNCPMIGTNSNKPERGNSVSTFMNAMVQAQARTANGAVTNYTTGDKCLNLFSQIGSSRGKDLTQMFVDAYTESPDWAVRILQWARDIRGGAGEREQFIRLLKVLAHRHPVDATVVLMNTPEIGRFKDVVAMFNSPIQDAAVAIMVDAIMTKQNGLAAKWAPRKGSEAGILAKAMQMTAKEYRHTIVRMSNTVEQKMCARQWDGIEFGKLPSVASARYQKAFLKNANERYVAYLESLKKGEAKINAGAVYPYDMIKSMRTGSSIAADAQWKAQRDWMAGSTENVIAMVDVSGSMSTPTAVAGLSAMDIAISLGLYIGERSGGVFKNEVITFDDNPQFYNIKAKGDDLQSMVNHLGRAPWGGSTNFAGAFKIILDRAVRNRVPQEDMPTMMVVLSDMEFNIADGGYSGYYRMRDRERTNFEVIRQTYRDAGYEMPKLVFWNLCPRPTNNPVTKDDQGTALVSGFSPAIMETILSAKDFNPMQIMLDKIMSDRYVGIDF</sequence>
<evidence type="ECO:0000313" key="4">
    <source>
        <dbReference type="Proteomes" id="UP000002555"/>
    </source>
</evidence>
<dbReference type="KEGG" id="vg:2658155"/>
<dbReference type="RefSeq" id="NP_944042.1">
    <property type="nucleotide sequence ID" value="NC_005260.1"/>
</dbReference>
<keyword evidence="4" id="KW-1185">Reference proteome</keyword>
<dbReference type="Pfam" id="PF11443">
    <property type="entry name" value="DUF2828"/>
    <property type="match status" value="2"/>
</dbReference>
<dbReference type="OrthoDB" id="1944at10239"/>
<gene>
    <name evidence="3" type="ORF">Aeh1ORF154c</name>
</gene>
<dbReference type="InterPro" id="IPR058580">
    <property type="entry name" value="DUF2828"/>
</dbReference>
<dbReference type="EMBL" id="AY266303">
    <property type="protein sequence ID" value="AAQ17819.1"/>
    <property type="molecule type" value="Genomic_DNA"/>
</dbReference>
<dbReference type="PANTHER" id="PTHR31373">
    <property type="entry name" value="OS06G0652100 PROTEIN"/>
    <property type="match status" value="1"/>
</dbReference>
<evidence type="ECO:0008006" key="5">
    <source>
        <dbReference type="Google" id="ProtNLM"/>
    </source>
</evidence>
<evidence type="ECO:0000259" key="1">
    <source>
        <dbReference type="Pfam" id="PF11443"/>
    </source>
</evidence>
<feature type="domain" description="DUF2828" evidence="1">
    <location>
        <begin position="195"/>
        <end position="298"/>
    </location>
</feature>
<dbReference type="InterPro" id="IPR036465">
    <property type="entry name" value="vWFA_dom_sf"/>
</dbReference>
<proteinExistence type="predicted"/>
<dbReference type="Proteomes" id="UP000002555">
    <property type="component" value="Segment"/>
</dbReference>
<feature type="domain" description="DUF2828" evidence="1">
    <location>
        <begin position="63"/>
        <end position="142"/>
    </location>
</feature>
<dbReference type="Pfam" id="PF25043">
    <property type="entry name" value="DUF7788"/>
    <property type="match status" value="1"/>
</dbReference>